<dbReference type="EMBL" id="LGSZ01000032">
    <property type="protein sequence ID" value="KPH81105.1"/>
    <property type="molecule type" value="Genomic_DNA"/>
</dbReference>
<name>A0A0N0MCF7_9HYPH</name>
<dbReference type="PATRIC" id="fig|1526658.3.peg.833"/>
<sequence>MTRTTSHTDAELTVVGIDIGKDVFHLVGFDTNGKIAFRRKIRRLALEETFKTLPSCIVGMEACLSAHFVARTLRRLEQLARDARDAPLITVDEVGWARG</sequence>
<dbReference type="Proteomes" id="UP000037822">
    <property type="component" value="Unassembled WGS sequence"/>
</dbReference>
<organism evidence="1 2">
    <name type="scientific">Bosea vaviloviae</name>
    <dbReference type="NCBI Taxonomy" id="1526658"/>
    <lineage>
        <taxon>Bacteria</taxon>
        <taxon>Pseudomonadati</taxon>
        <taxon>Pseudomonadota</taxon>
        <taxon>Alphaproteobacteria</taxon>
        <taxon>Hyphomicrobiales</taxon>
        <taxon>Boseaceae</taxon>
        <taxon>Bosea</taxon>
    </lineage>
</organism>
<keyword evidence="2" id="KW-1185">Reference proteome</keyword>
<evidence type="ECO:0000313" key="2">
    <source>
        <dbReference type="Proteomes" id="UP000037822"/>
    </source>
</evidence>
<reference evidence="1 2" key="1">
    <citation type="submission" date="2015-07" db="EMBL/GenBank/DDBJ databases">
        <title>Whole genome sequencing of Bosea vaviloviae isolated from cave pool.</title>
        <authorList>
            <person name="Tan N.E.H."/>
            <person name="Lee Y.P."/>
            <person name="Gan H.M."/>
            <person name="Barton H."/>
            <person name="Savka M.A."/>
        </authorList>
    </citation>
    <scope>NUCLEOTIDE SEQUENCE [LARGE SCALE GENOMIC DNA]</scope>
    <source>
        <strain evidence="1 2">SD260</strain>
    </source>
</reference>
<protein>
    <recommendedName>
        <fullName evidence="3">Transposase</fullName>
    </recommendedName>
</protein>
<dbReference type="OrthoDB" id="8261795at2"/>
<accession>A0A0N0MCF7</accession>
<proteinExistence type="predicted"/>
<evidence type="ECO:0000313" key="1">
    <source>
        <dbReference type="EMBL" id="KPH81105.1"/>
    </source>
</evidence>
<comment type="caution">
    <text evidence="1">The sequence shown here is derived from an EMBL/GenBank/DDBJ whole genome shotgun (WGS) entry which is preliminary data.</text>
</comment>
<evidence type="ECO:0008006" key="3">
    <source>
        <dbReference type="Google" id="ProtNLM"/>
    </source>
</evidence>
<dbReference type="AlphaFoldDB" id="A0A0N0MCF7"/>
<gene>
    <name evidence="1" type="ORF">AE618_10800</name>
</gene>